<dbReference type="EMBL" id="CAUYUJ010017238">
    <property type="protein sequence ID" value="CAK0873090.1"/>
    <property type="molecule type" value="Genomic_DNA"/>
</dbReference>
<feature type="compositionally biased region" description="Low complexity" evidence="1">
    <location>
        <begin position="1"/>
        <end position="20"/>
    </location>
</feature>
<protein>
    <submittedName>
        <fullName evidence="2">Uncharacterized protein</fullName>
    </submittedName>
</protein>
<comment type="caution">
    <text evidence="2">The sequence shown here is derived from an EMBL/GenBank/DDBJ whole genome shotgun (WGS) entry which is preliminary data.</text>
</comment>
<evidence type="ECO:0000313" key="2">
    <source>
        <dbReference type="EMBL" id="CAK0873090.1"/>
    </source>
</evidence>
<feature type="compositionally biased region" description="Low complexity" evidence="1">
    <location>
        <begin position="39"/>
        <end position="50"/>
    </location>
</feature>
<keyword evidence="3" id="KW-1185">Reference proteome</keyword>
<evidence type="ECO:0000313" key="3">
    <source>
        <dbReference type="Proteomes" id="UP001189429"/>
    </source>
</evidence>
<reference evidence="2" key="1">
    <citation type="submission" date="2023-10" db="EMBL/GenBank/DDBJ databases">
        <authorList>
            <person name="Chen Y."/>
            <person name="Shah S."/>
            <person name="Dougan E. K."/>
            <person name="Thang M."/>
            <person name="Chan C."/>
        </authorList>
    </citation>
    <scope>NUCLEOTIDE SEQUENCE [LARGE SCALE GENOMIC DNA]</scope>
</reference>
<evidence type="ECO:0000256" key="1">
    <source>
        <dbReference type="SAM" id="MobiDB-lite"/>
    </source>
</evidence>
<name>A0ABN9VIM4_9DINO</name>
<proteinExistence type="predicted"/>
<accession>A0ABN9VIM4</accession>
<sequence length="967" mass="104931">MKRAGPAGSRASGAPAKAAKTVVQRTSTPKVCNTRKAASPSTDSPPGSTGKATLGGTSAPQALSCRIQVCKKTWQPGQPWGAWAEVVHPSGRTELIPTGDRCAGCHPVWLSHEMRGTWEHIAAEVNSSDAKSKAWEQSKVHAENPDGVKPFFPGHVDVERRSGCMIQVKYRGLTPANFVEHFKQSVEETNIKLSMLIDTKGNQYHGVCVVDDGSIPKGLGIVCKWYYDTSVLCGESKMTPFTQEDPMVRTMRLASWEPADIHARIKAPKDGATVPDELPEDGANAAEEIREISDGRSLHGAGAPMSPKKRIRGKSMAESVRTTIEASKDPSSPTTQKINSIVLEDLIGGVNRSQKLRRSKESFGSMKVAATTMNEPEKEHTLEKARRMESAYDVFSTAVAFSTASNIVTWDDRTYKASIDTITSYGVAFTLDQEKMMCLRAANMATTGLTVSSAFDKWSQAYGVIKPDGPVDAVEFDPFAPLVSTVAASAKDLVKFSEELLMSHFIGPVVEGITFENTDATCEWLGAMASLVIATDADADEESQAFAIEVGVAMRGMLHLLRPTDIDNFDDYKELDAAALNKDSRRVSGTHQEAMGEMRDFVDELASLTEHGQRGLIINAAKRLAGWRDRARAQSVSVATKPMAEVVDAHAAELMASPFLEDADPMRALAAAKEGAQWLADVLQTAQLTERKAAWADAVSRCKNLEPHLSSKLSVGSLAEDLKERGGASAMIDPAVRARLLELLTTAVATSSDEVLSSLGISSERIVKEAINYLFKNTDMTKLFGDNLALLNKLMQCVPCERKQLHVRAMRLVEEIHSLNHLADQAPDQTDSSSRQLESLATVFTSWNRISSLIEDIHKFQDDYCMDGPSEFAQRAANVVKDGVSDHMEELKKAATAALKTPYAETLNAKPISEVAGGAKDSQIWSAALKDNATFDQIKKAVSTTLVTINTAAFSSAVAKLERHAEE</sequence>
<feature type="non-terminal residue" evidence="2">
    <location>
        <position position="967"/>
    </location>
</feature>
<gene>
    <name evidence="2" type="ORF">PCOR1329_LOCUS58391</name>
</gene>
<feature type="region of interest" description="Disordered" evidence="1">
    <location>
        <begin position="1"/>
        <end position="56"/>
    </location>
</feature>
<dbReference type="Proteomes" id="UP001189429">
    <property type="component" value="Unassembled WGS sequence"/>
</dbReference>
<organism evidence="2 3">
    <name type="scientific">Prorocentrum cordatum</name>
    <dbReference type="NCBI Taxonomy" id="2364126"/>
    <lineage>
        <taxon>Eukaryota</taxon>
        <taxon>Sar</taxon>
        <taxon>Alveolata</taxon>
        <taxon>Dinophyceae</taxon>
        <taxon>Prorocentrales</taxon>
        <taxon>Prorocentraceae</taxon>
        <taxon>Prorocentrum</taxon>
    </lineage>
</organism>